<gene>
    <name evidence="8" type="ORF">CHS0354_007857</name>
</gene>
<reference evidence="8" key="3">
    <citation type="submission" date="2023-05" db="EMBL/GenBank/DDBJ databases">
        <authorList>
            <person name="Smith C.H."/>
        </authorList>
    </citation>
    <scope>NUCLEOTIDE SEQUENCE</scope>
    <source>
        <strain evidence="8">CHS0354</strain>
        <tissue evidence="8">Mantle</tissue>
    </source>
</reference>
<name>A0AAE0SK85_9BIVA</name>
<dbReference type="Gene3D" id="2.60.40.10">
    <property type="entry name" value="Immunoglobulins"/>
    <property type="match status" value="1"/>
</dbReference>
<evidence type="ECO:0000256" key="1">
    <source>
        <dbReference type="ARBA" id="ARBA00004479"/>
    </source>
</evidence>
<dbReference type="SMART" id="SM00602">
    <property type="entry name" value="VPS10"/>
    <property type="match status" value="1"/>
</dbReference>
<proteinExistence type="inferred from homology"/>
<dbReference type="Proteomes" id="UP001195483">
    <property type="component" value="Unassembled WGS sequence"/>
</dbReference>
<dbReference type="InterPro" id="IPR013783">
    <property type="entry name" value="Ig-like_fold"/>
</dbReference>
<dbReference type="GO" id="GO:0005794">
    <property type="term" value="C:Golgi apparatus"/>
    <property type="evidence" value="ECO:0007669"/>
    <property type="project" value="TreeGrafter"/>
</dbReference>
<dbReference type="EMBL" id="JAEAOA010000531">
    <property type="protein sequence ID" value="KAK3593065.1"/>
    <property type="molecule type" value="Genomic_DNA"/>
</dbReference>
<dbReference type="Gene3D" id="3.30.60.270">
    <property type="match status" value="1"/>
</dbReference>
<dbReference type="InterPro" id="IPR006581">
    <property type="entry name" value="VPS10"/>
</dbReference>
<reference evidence="8" key="2">
    <citation type="journal article" date="2021" name="Genome Biol. Evol.">
        <title>Developing a high-quality reference genome for a parasitic bivalve with doubly uniparental inheritance (Bivalvia: Unionida).</title>
        <authorList>
            <person name="Smith C.H."/>
        </authorList>
    </citation>
    <scope>NUCLEOTIDE SEQUENCE</scope>
    <source>
        <strain evidence="8">CHS0354</strain>
        <tissue evidence="8">Mantle</tissue>
    </source>
</reference>
<dbReference type="Pfam" id="PF00801">
    <property type="entry name" value="PKD"/>
    <property type="match status" value="1"/>
</dbReference>
<dbReference type="Gene3D" id="2.130.10.10">
    <property type="entry name" value="YVTN repeat-like/Quinoprotein amine dehydrogenase"/>
    <property type="match status" value="1"/>
</dbReference>
<dbReference type="InterPro" id="IPR015943">
    <property type="entry name" value="WD40/YVTN_repeat-like_dom_sf"/>
</dbReference>
<dbReference type="InterPro" id="IPR031777">
    <property type="entry name" value="Sortilin_C"/>
</dbReference>
<evidence type="ECO:0000256" key="3">
    <source>
        <dbReference type="ARBA" id="ARBA00022737"/>
    </source>
</evidence>
<organism evidence="8 9">
    <name type="scientific">Potamilus streckersoni</name>
    <dbReference type="NCBI Taxonomy" id="2493646"/>
    <lineage>
        <taxon>Eukaryota</taxon>
        <taxon>Metazoa</taxon>
        <taxon>Spiralia</taxon>
        <taxon>Lophotrochozoa</taxon>
        <taxon>Mollusca</taxon>
        <taxon>Bivalvia</taxon>
        <taxon>Autobranchia</taxon>
        <taxon>Heteroconchia</taxon>
        <taxon>Palaeoheterodonta</taxon>
        <taxon>Unionida</taxon>
        <taxon>Unionoidea</taxon>
        <taxon>Unionidae</taxon>
        <taxon>Ambleminae</taxon>
        <taxon>Lampsilini</taxon>
        <taxon>Potamilus</taxon>
    </lineage>
</organism>
<dbReference type="SUPFAM" id="SSF49299">
    <property type="entry name" value="PKD domain"/>
    <property type="match status" value="1"/>
</dbReference>
<dbReference type="CDD" id="cd15482">
    <property type="entry name" value="Sialidase_non-viral"/>
    <property type="match status" value="1"/>
</dbReference>
<dbReference type="InterPro" id="IPR000601">
    <property type="entry name" value="PKD_dom"/>
</dbReference>
<dbReference type="PANTHER" id="PTHR12106:SF47">
    <property type="entry name" value="VPS10 DOMAIN-CONTAINING RECEPTOR SORCS3-LIKE"/>
    <property type="match status" value="1"/>
</dbReference>
<accession>A0AAE0SK85</accession>
<dbReference type="Gene3D" id="2.10.70.80">
    <property type="match status" value="1"/>
</dbReference>
<comment type="caution">
    <text evidence="8">The sequence shown here is derived from an EMBL/GenBank/DDBJ whole genome shotgun (WGS) entry which is preliminary data.</text>
</comment>
<dbReference type="GO" id="GO:0016020">
    <property type="term" value="C:membrane"/>
    <property type="evidence" value="ECO:0007669"/>
    <property type="project" value="UniProtKB-SubCell"/>
</dbReference>
<evidence type="ECO:0000259" key="7">
    <source>
        <dbReference type="PROSITE" id="PS50093"/>
    </source>
</evidence>
<evidence type="ECO:0000256" key="6">
    <source>
        <dbReference type="SAM" id="Phobius"/>
    </source>
</evidence>
<evidence type="ECO:0000256" key="4">
    <source>
        <dbReference type="ARBA" id="ARBA00023136"/>
    </source>
</evidence>
<comment type="similarity">
    <text evidence="2">Belongs to the VPS10-related sortilin family. SORCS subfamily.</text>
</comment>
<reference evidence="8" key="1">
    <citation type="journal article" date="2021" name="Genome Biol. Evol.">
        <title>A High-Quality Reference Genome for a Parasitic Bivalve with Doubly Uniparental Inheritance (Bivalvia: Unionida).</title>
        <authorList>
            <person name="Smith C.H."/>
        </authorList>
    </citation>
    <scope>NUCLEOTIDE SEQUENCE</scope>
    <source>
        <strain evidence="8">CHS0354</strain>
    </source>
</reference>
<dbReference type="PANTHER" id="PTHR12106">
    <property type="entry name" value="SORTILIN RELATED"/>
    <property type="match status" value="1"/>
</dbReference>
<feature type="domain" description="PKD" evidence="7">
    <location>
        <begin position="740"/>
        <end position="800"/>
    </location>
</feature>
<dbReference type="InterPro" id="IPR022409">
    <property type="entry name" value="PKD/Chitinase_dom"/>
</dbReference>
<protein>
    <recommendedName>
        <fullName evidence="7">PKD domain-containing protein</fullName>
    </recommendedName>
</protein>
<evidence type="ECO:0000313" key="9">
    <source>
        <dbReference type="Proteomes" id="UP001195483"/>
    </source>
</evidence>
<dbReference type="InterPro" id="IPR031778">
    <property type="entry name" value="Sortilin_N"/>
</dbReference>
<comment type="subcellular location">
    <subcellularLocation>
        <location evidence="1">Membrane</location>
        <topology evidence="1">Single-pass type I membrane protein</topology>
    </subcellularLocation>
</comment>
<keyword evidence="5" id="KW-0325">Glycoprotein</keyword>
<dbReference type="PROSITE" id="PS50093">
    <property type="entry name" value="PKD"/>
    <property type="match status" value="1"/>
</dbReference>
<keyword evidence="9" id="KW-1185">Reference proteome</keyword>
<keyword evidence="4 6" id="KW-0472">Membrane</keyword>
<dbReference type="Pfam" id="PF15902">
    <property type="entry name" value="Sortilin-Vps10"/>
    <property type="match status" value="1"/>
</dbReference>
<dbReference type="InterPro" id="IPR050310">
    <property type="entry name" value="VPS10-sortilin"/>
</dbReference>
<dbReference type="SUPFAM" id="SSF110296">
    <property type="entry name" value="Oligoxyloglucan reducing end-specific cellobiohydrolase"/>
    <property type="match status" value="1"/>
</dbReference>
<dbReference type="GO" id="GO:0006892">
    <property type="term" value="P:post-Golgi vesicle-mediated transport"/>
    <property type="evidence" value="ECO:0007669"/>
    <property type="project" value="TreeGrafter"/>
</dbReference>
<keyword evidence="6" id="KW-1133">Transmembrane helix</keyword>
<dbReference type="CDD" id="cd00146">
    <property type="entry name" value="PKD"/>
    <property type="match status" value="1"/>
</dbReference>
<keyword evidence="3" id="KW-0677">Repeat</keyword>
<dbReference type="AlphaFoldDB" id="A0AAE0SK85"/>
<dbReference type="InterPro" id="IPR035986">
    <property type="entry name" value="PKD_dom_sf"/>
</dbReference>
<feature type="transmembrane region" description="Helical" evidence="6">
    <location>
        <begin position="1023"/>
        <end position="1045"/>
    </location>
</feature>
<evidence type="ECO:0000313" key="8">
    <source>
        <dbReference type="EMBL" id="KAK3593065.1"/>
    </source>
</evidence>
<keyword evidence="6" id="KW-0812">Transmembrane</keyword>
<sequence>MITAKQEKPSNKKKLSFFKTVKNSPHIPPSDDQTYDMINIKKDEDRRDAYLTSDFALRSEKHLRKTLDYLKDYTVFVLTRLNSPTGDITESMLWRSTDYGISFQKANLSELSIISSMQTSKVNRSKLILTDTTNKRVHITEDTGETWSSIHLDFTPSRLVLHPNMADWMLAYSLPQLQLYVSDDFGKSWRMVQDHVTERFYWAVPGQDVDLLTVHMEIQDFMGTARYRSCIVPNCDDNTHDAAVGTIELLSLIVENQYIFVQKPGELKELYVSYNRGPFKKSFFPVPHIPQDYNIISTEENQVFLVVDHATDIANLYLSDTSGQYYTLSLENVMGMRFPGSYIVDMHQVQGIPGVYIVNKFTKPRGQEGALTQTQTVITFDKGGHWDLIPAPNNSRAACTNQSKCYLHFHLGSTSRFFSIPFVVSKDAAPGLIMAHGMVGEFLTLDTQVFISSDAGVSWFEAPFHGNYQLNLLDQGGAITAIIDDPDSKTNEVHFSCTEGATWETHQFSSKEIHVNGVVNEPGINTLIVSILGHTTDGNSGWLMARLDFSSVLTRKCDSSDYTIWSPTHRKAAKTGSQCILGQEFILEKRIPTAHCYYGSDYNRVKSTTKCQCQREDFQCDFGYILSDTNTCKMAPWFNTDMVEVPCINEVYNKSSGYRKIAADACQGGSVTQYENKEAPCPELAPKGLSLETEKWNIHIPSQSNITFYVSQEMDFESRRIVTRHNPAVEELYSRKKTNYSWDFGDGSPHKTIQGFENASRMVHMYKQPGQYNVTVTASNNKGSSKASITIQVEDAISGVLVEIPWGAQTGRKTYFNVTVLGSNNKTFIQPECVHYAWIFENKVLGLIRTLTWQDKMYEVFTKAGVYALTLEVYNSVSSIFYTQQIHVYDDITTVRLSISPEINSYNISNLQIRQALVEIFSQNVAQILEVPRSRLTITIQPIKPVVVDVTVLPAKPPSKNENEEEDTDKVVDMLIHQARQKYLSFPLFTQNDFIKIVGAEIVRFDDGNTEKNADKNSNSISAAYIIIPVALAAVIIVIIVVCHYKKRIGNKQRYSLILNRRMEDLNLVDDDPPLNIDTELVIPENSSPARDGDISSNQQPQVLVIVPHHSSQLSETKEC</sequence>
<evidence type="ECO:0000256" key="2">
    <source>
        <dbReference type="ARBA" id="ARBA00010818"/>
    </source>
</evidence>
<dbReference type="SMART" id="SM00089">
    <property type="entry name" value="PKD"/>
    <property type="match status" value="1"/>
</dbReference>
<evidence type="ECO:0000256" key="5">
    <source>
        <dbReference type="ARBA" id="ARBA00023180"/>
    </source>
</evidence>
<dbReference type="Pfam" id="PF15901">
    <property type="entry name" value="Sortilin_C"/>
    <property type="match status" value="1"/>
</dbReference>